<feature type="compositionally biased region" description="Low complexity" evidence="1">
    <location>
        <begin position="392"/>
        <end position="423"/>
    </location>
</feature>
<feature type="compositionally biased region" description="Polar residues" evidence="1">
    <location>
        <begin position="314"/>
        <end position="323"/>
    </location>
</feature>
<proteinExistence type="predicted"/>
<dbReference type="EMBL" id="KV425575">
    <property type="protein sequence ID" value="KZT24845.1"/>
    <property type="molecule type" value="Genomic_DNA"/>
</dbReference>
<feature type="region of interest" description="Disordered" evidence="1">
    <location>
        <begin position="1018"/>
        <end position="1039"/>
    </location>
</feature>
<feature type="compositionally biased region" description="Polar residues" evidence="1">
    <location>
        <begin position="437"/>
        <end position="447"/>
    </location>
</feature>
<feature type="compositionally biased region" description="Pro residues" evidence="1">
    <location>
        <begin position="904"/>
        <end position="913"/>
    </location>
</feature>
<feature type="compositionally biased region" description="Polar residues" evidence="1">
    <location>
        <begin position="815"/>
        <end position="832"/>
    </location>
</feature>
<gene>
    <name evidence="2" type="ORF">NEOLEDRAFT_1178924</name>
</gene>
<feature type="compositionally biased region" description="Pro residues" evidence="1">
    <location>
        <begin position="725"/>
        <end position="742"/>
    </location>
</feature>
<feature type="compositionally biased region" description="Polar residues" evidence="1">
    <location>
        <begin position="772"/>
        <end position="797"/>
    </location>
</feature>
<feature type="compositionally biased region" description="Polar residues" evidence="1">
    <location>
        <begin position="989"/>
        <end position="1001"/>
    </location>
</feature>
<dbReference type="AlphaFoldDB" id="A0A165S9I1"/>
<protein>
    <submittedName>
        <fullName evidence="2">Uncharacterized protein</fullName>
    </submittedName>
</protein>
<feature type="compositionally biased region" description="Low complexity" evidence="1">
    <location>
        <begin position="374"/>
        <end position="384"/>
    </location>
</feature>
<feature type="compositionally biased region" description="Low complexity" evidence="1">
    <location>
        <begin position="798"/>
        <end position="814"/>
    </location>
</feature>
<feature type="compositionally biased region" description="Basic and acidic residues" evidence="1">
    <location>
        <begin position="258"/>
        <end position="269"/>
    </location>
</feature>
<feature type="region of interest" description="Disordered" evidence="1">
    <location>
        <begin position="225"/>
        <end position="447"/>
    </location>
</feature>
<dbReference type="STRING" id="1314782.A0A165S9I1"/>
<feature type="region of interest" description="Disordered" evidence="1">
    <location>
        <begin position="582"/>
        <end position="860"/>
    </location>
</feature>
<feature type="region of interest" description="Disordered" evidence="1">
    <location>
        <begin position="473"/>
        <end position="554"/>
    </location>
</feature>
<reference evidence="2 3" key="1">
    <citation type="journal article" date="2016" name="Mol. Biol. Evol.">
        <title>Comparative Genomics of Early-Diverging Mushroom-Forming Fungi Provides Insights into the Origins of Lignocellulose Decay Capabilities.</title>
        <authorList>
            <person name="Nagy L.G."/>
            <person name="Riley R."/>
            <person name="Tritt A."/>
            <person name="Adam C."/>
            <person name="Daum C."/>
            <person name="Floudas D."/>
            <person name="Sun H."/>
            <person name="Yadav J.S."/>
            <person name="Pangilinan J."/>
            <person name="Larsson K.H."/>
            <person name="Matsuura K."/>
            <person name="Barry K."/>
            <person name="Labutti K."/>
            <person name="Kuo R."/>
            <person name="Ohm R.A."/>
            <person name="Bhattacharya S.S."/>
            <person name="Shirouzu T."/>
            <person name="Yoshinaga Y."/>
            <person name="Martin F.M."/>
            <person name="Grigoriev I.V."/>
            <person name="Hibbett D.S."/>
        </authorList>
    </citation>
    <scope>NUCLEOTIDE SEQUENCE [LARGE SCALE GENOMIC DNA]</scope>
    <source>
        <strain evidence="2 3">HHB14362 ss-1</strain>
    </source>
</reference>
<feature type="region of interest" description="Disordered" evidence="1">
    <location>
        <begin position="33"/>
        <end position="94"/>
    </location>
</feature>
<evidence type="ECO:0000256" key="1">
    <source>
        <dbReference type="SAM" id="MobiDB-lite"/>
    </source>
</evidence>
<keyword evidence="3" id="KW-1185">Reference proteome</keyword>
<feature type="compositionally biased region" description="Acidic residues" evidence="1">
    <location>
        <begin position="497"/>
        <end position="506"/>
    </location>
</feature>
<feature type="compositionally biased region" description="Polar residues" evidence="1">
    <location>
        <begin position="538"/>
        <end position="554"/>
    </location>
</feature>
<accession>A0A165S9I1</accession>
<feature type="region of interest" description="Disordered" evidence="1">
    <location>
        <begin position="965"/>
        <end position="1002"/>
    </location>
</feature>
<dbReference type="InParanoid" id="A0A165S9I1"/>
<feature type="compositionally biased region" description="Basic and acidic residues" evidence="1">
    <location>
        <begin position="53"/>
        <end position="62"/>
    </location>
</feature>
<organism evidence="2 3">
    <name type="scientific">Neolentinus lepideus HHB14362 ss-1</name>
    <dbReference type="NCBI Taxonomy" id="1314782"/>
    <lineage>
        <taxon>Eukaryota</taxon>
        <taxon>Fungi</taxon>
        <taxon>Dikarya</taxon>
        <taxon>Basidiomycota</taxon>
        <taxon>Agaricomycotina</taxon>
        <taxon>Agaricomycetes</taxon>
        <taxon>Gloeophyllales</taxon>
        <taxon>Gloeophyllaceae</taxon>
        <taxon>Neolentinus</taxon>
    </lineage>
</organism>
<feature type="compositionally biased region" description="Polar residues" evidence="1">
    <location>
        <begin position="687"/>
        <end position="703"/>
    </location>
</feature>
<feature type="compositionally biased region" description="Low complexity" evidence="1">
    <location>
        <begin position="639"/>
        <end position="657"/>
    </location>
</feature>
<feature type="region of interest" description="Disordered" evidence="1">
    <location>
        <begin position="163"/>
        <end position="210"/>
    </location>
</feature>
<evidence type="ECO:0000313" key="2">
    <source>
        <dbReference type="EMBL" id="KZT24845.1"/>
    </source>
</evidence>
<evidence type="ECO:0000313" key="3">
    <source>
        <dbReference type="Proteomes" id="UP000076761"/>
    </source>
</evidence>
<feature type="compositionally biased region" description="Basic residues" evidence="1">
    <location>
        <begin position="42"/>
        <end position="52"/>
    </location>
</feature>
<feature type="compositionally biased region" description="Pro residues" evidence="1">
    <location>
        <begin position="520"/>
        <end position="537"/>
    </location>
</feature>
<sequence length="1166" mass="124915">MSLPTSYRPEPASRASYVAPYLTHVVAHHGQLTLIPPDNAGRMRKARTKKQRSKEDRRKAGESDVSLVLTGAAARLEQNAEPEPVPRPSTRSVEERRQIRHLYDSMAIPDCPPPSFQEAISTAPTFQPFALAENGSSTVLSSRYVTMPSTYSLATTLSPTLPFGPQLSHATPPPSPYAAPEDQEEDYDSGSEAWSGESLPPSQTEWEDDRSLGFTLEQRVKRELERRVASEDDPASPRLRSPPLSPLRSPISPTSERFYGRDDADEQPRPRRNAGVEALRERPGSPTGEAAETRRLAASSVTTLFLSRRVRGDAQQQERSVSPTDDRGDARHAANSSVSNLLSRNRRTETEPLSSLRRPCSPTDEETDIKRTASSSVSNLLSRRLLSKSKKGPSPLKVSSGPHDPSSPLSSPSLFSLSVVIPSRPTSPTAHPGHGITGNTGRAQSPTLTARSVPLARKRRGSIPSLQVFASLKGKRRDHRNSGSSSGETLESWHIVDDDEIPDPDSDTPSLEIDLCAEFPSPPDGIPVPGQPTPPRAQSPTSPILQPASPTSTSGLARIRRAFASASTLNLHLMSKQDLASRPFTGQPTAADDDPPASTSTFTRNRRAPPPPPARDEIQSLSLTPSRPEKGRSPPGSPVSPRYTHFSLPVSPVSSVSQDHSQCIRPGSPVSTHRSQHIRPGSPVSLHHSQFPRSISPTFSDHSQVARPVSPTSPKPRQQVYLPRPASPVSPAPAPAPAPALAPVPTSATVSPTKPKKRPPPPPAPRRAVHAQTASAPKSLNIQTPNNSASASGTSNQVEASTAESSAVTESTESFNSKPFNSASGTDSTSSLPRAFTSDRGPGPDERTAVAGSSIPFDCRGTPDLCGYDREILTPRAAASGLPMQTSSRYIEDVPRQPRSRLPPSVPQRPEPMSPCAGRHHYPGRPLPVPPSARSPVNGGFPVSVSDTGLCKEKQVLLAQAERVEPGGSGPADIFTAPPPSYSAASHGPNRQISLPSTSSRDYPMSPIHSPAVTTHHAVAFPTSPPPVDQGPPTSTEYAPYTDLDVLLSRVENGDSADGSNYEVGDTSFDGHSFQAPTVVPHTQDLLLLSEMVGQANSGQYYRVADEKENMPLLGRIDVDRRRVTKDGRVKLKLSLAGVSVDKCGICLSQFKDAEWAAIGAECQHA</sequence>
<dbReference type="Proteomes" id="UP000076761">
    <property type="component" value="Unassembled WGS sequence"/>
</dbReference>
<dbReference type="OrthoDB" id="8062037at2759"/>
<feature type="compositionally biased region" description="Low complexity" evidence="1">
    <location>
        <begin position="236"/>
        <end position="255"/>
    </location>
</feature>
<feature type="region of interest" description="Disordered" evidence="1">
    <location>
        <begin position="875"/>
        <end position="935"/>
    </location>
</feature>
<name>A0A165S9I1_9AGAM</name>